<dbReference type="Pfam" id="PF13531">
    <property type="entry name" value="SBP_bac_11"/>
    <property type="match status" value="1"/>
</dbReference>
<evidence type="ECO:0000256" key="2">
    <source>
        <dbReference type="ARBA" id="ARBA00022723"/>
    </source>
</evidence>
<feature type="signal peptide" evidence="5">
    <location>
        <begin position="1"/>
        <end position="24"/>
    </location>
</feature>
<keyword evidence="3 5" id="KW-0732">Signal</keyword>
<keyword evidence="2 4" id="KW-0479">Metal-binding</keyword>
<sequence length="243" mass="25032">MKRILWTLFPVLALALVLAGQALAEPLTIAAGAGYKKPVTELAAAFEAASGTKTELVFGNMGQVTTQAKTSGVVDVVVGEQAFLDKAGLAFSGVAPIGQGVLVVAWPKGKTLAAPADVARPEVARLAMPDPQKAIYGKAAREYLDKAGLAQAVDGKLLVVATVPQVTTYLLSGEVDAGFVNRTDVLDLGPAIGGYLEVDPSLYAPIRIVAETLAEAKNPEAAKAFAAFLATDPAKAIAKKHGL</sequence>
<keyword evidence="4" id="KW-0500">Molybdenum</keyword>
<dbReference type="PANTHER" id="PTHR30632:SF0">
    <property type="entry name" value="SULFATE-BINDING PROTEIN"/>
    <property type="match status" value="1"/>
</dbReference>
<feature type="chain" id="PRO_5003503483" evidence="5">
    <location>
        <begin position="25"/>
        <end position="243"/>
    </location>
</feature>
<name>G7QBQ1_9BACT</name>
<evidence type="ECO:0000256" key="1">
    <source>
        <dbReference type="ARBA" id="ARBA00009175"/>
    </source>
</evidence>
<comment type="similarity">
    <text evidence="1">Belongs to the bacterial solute-binding protein ModA family.</text>
</comment>
<proteinExistence type="inferred from homology"/>
<evidence type="ECO:0000256" key="4">
    <source>
        <dbReference type="PIRSR" id="PIRSR004846-1"/>
    </source>
</evidence>
<dbReference type="InterPro" id="IPR005950">
    <property type="entry name" value="ModA"/>
</dbReference>
<dbReference type="AlphaFoldDB" id="G7QBQ1"/>
<dbReference type="EMBL" id="CM001368">
    <property type="protein sequence ID" value="EHJ48914.1"/>
    <property type="molecule type" value="Genomic_DNA"/>
</dbReference>
<dbReference type="OrthoDB" id="9785015at2"/>
<dbReference type="RefSeq" id="WP_009182272.1">
    <property type="nucleotide sequence ID" value="NZ_CM001368.1"/>
</dbReference>
<dbReference type="Gene3D" id="3.40.190.10">
    <property type="entry name" value="Periplasmic binding protein-like II"/>
    <property type="match status" value="2"/>
</dbReference>
<dbReference type="InterPro" id="IPR050682">
    <property type="entry name" value="ModA/WtpA"/>
</dbReference>
<dbReference type="Proteomes" id="UP000004662">
    <property type="component" value="Chromosome"/>
</dbReference>
<accession>G7QBQ1</accession>
<dbReference type="GO" id="GO:0030973">
    <property type="term" value="F:molybdate ion binding"/>
    <property type="evidence" value="ECO:0007669"/>
    <property type="project" value="TreeGrafter"/>
</dbReference>
<evidence type="ECO:0000313" key="6">
    <source>
        <dbReference type="EMBL" id="EHJ48914.1"/>
    </source>
</evidence>
<dbReference type="PANTHER" id="PTHR30632">
    <property type="entry name" value="MOLYBDATE-BINDING PERIPLASMIC PROTEIN"/>
    <property type="match status" value="1"/>
</dbReference>
<evidence type="ECO:0000256" key="5">
    <source>
        <dbReference type="SAM" id="SignalP"/>
    </source>
</evidence>
<dbReference type="NCBIfam" id="TIGR01256">
    <property type="entry name" value="modA"/>
    <property type="match status" value="1"/>
</dbReference>
<organism evidence="6 7">
    <name type="scientific">Solidesulfovibrio carbinoliphilus subsp. oakridgensis</name>
    <dbReference type="NCBI Taxonomy" id="694327"/>
    <lineage>
        <taxon>Bacteria</taxon>
        <taxon>Pseudomonadati</taxon>
        <taxon>Thermodesulfobacteriota</taxon>
        <taxon>Desulfovibrionia</taxon>
        <taxon>Desulfovibrionales</taxon>
        <taxon>Desulfovibrionaceae</taxon>
        <taxon>Solidesulfovibrio</taxon>
    </lineage>
</organism>
<keyword evidence="7" id="KW-1185">Reference proteome</keyword>
<reference evidence="7" key="1">
    <citation type="journal article" date="2015" name="Genome Announc.">
        <title>High-Quality Draft Genome Sequence of Desulfovibrio carbinoliphilus FW-101-2B, an Organic Acid-Oxidizing Sulfate-Reducing Bacterium Isolated from Uranium(VI)-Contaminated Groundwater.</title>
        <authorList>
            <person name="Ramsay B.D."/>
            <person name="Hwang C."/>
            <person name="Woo H.L."/>
            <person name="Carroll S.L."/>
            <person name="Lucas S."/>
            <person name="Han J."/>
            <person name="Lapidus A.L."/>
            <person name="Cheng J.F."/>
            <person name="Goodwin L.A."/>
            <person name="Pitluck S."/>
            <person name="Peters L."/>
            <person name="Chertkov O."/>
            <person name="Held B."/>
            <person name="Detter J.C."/>
            <person name="Han C.S."/>
            <person name="Tapia R."/>
            <person name="Land M.L."/>
            <person name="Hauser L.J."/>
            <person name="Kyrpides N.C."/>
            <person name="Ivanova N.N."/>
            <person name="Mikhailova N."/>
            <person name="Pagani I."/>
            <person name="Woyke T."/>
            <person name="Arkin A.P."/>
            <person name="Dehal P."/>
            <person name="Chivian D."/>
            <person name="Criddle C.S."/>
            <person name="Wu W."/>
            <person name="Chakraborty R."/>
            <person name="Hazen T.C."/>
            <person name="Fields M.W."/>
        </authorList>
    </citation>
    <scope>NUCLEOTIDE SEQUENCE [LARGE SCALE GENOMIC DNA]</scope>
    <source>
        <strain evidence="7">FW-101-2B</strain>
    </source>
</reference>
<evidence type="ECO:0000256" key="3">
    <source>
        <dbReference type="ARBA" id="ARBA00022729"/>
    </source>
</evidence>
<protein>
    <submittedName>
        <fullName evidence="6">Molybdenum ABC transporter, periplasmic molybdate-binding protein</fullName>
    </submittedName>
</protein>
<dbReference type="SUPFAM" id="SSF53850">
    <property type="entry name" value="Periplasmic binding protein-like II"/>
    <property type="match status" value="1"/>
</dbReference>
<gene>
    <name evidence="6" type="ORF">DFW101_2912</name>
</gene>
<dbReference type="PIRSF" id="PIRSF004846">
    <property type="entry name" value="ModA"/>
    <property type="match status" value="1"/>
</dbReference>
<feature type="binding site" evidence="4">
    <location>
        <position position="163"/>
    </location>
    <ligand>
        <name>molybdate</name>
        <dbReference type="ChEBI" id="CHEBI:36264"/>
    </ligand>
</feature>
<dbReference type="eggNOG" id="COG0725">
    <property type="taxonomic scope" value="Bacteria"/>
</dbReference>
<dbReference type="STRING" id="694327.DFW101_2912"/>
<dbReference type="GO" id="GO:0015689">
    <property type="term" value="P:molybdate ion transport"/>
    <property type="evidence" value="ECO:0007669"/>
    <property type="project" value="InterPro"/>
</dbReference>
<dbReference type="GO" id="GO:0046872">
    <property type="term" value="F:metal ion binding"/>
    <property type="evidence" value="ECO:0007669"/>
    <property type="project" value="UniProtKB-KW"/>
</dbReference>
<evidence type="ECO:0000313" key="7">
    <source>
        <dbReference type="Proteomes" id="UP000004662"/>
    </source>
</evidence>
<dbReference type="HOGENOM" id="CLU_065520_1_0_7"/>